<evidence type="ECO:0000313" key="1">
    <source>
        <dbReference type="EMBL" id="EFH79951.1"/>
    </source>
</evidence>
<dbReference type="RefSeq" id="WP_007922185.1">
    <property type="nucleotide sequence ID" value="NZ_ADVG01000005.1"/>
</dbReference>
<proteinExistence type="predicted"/>
<accession>D6U7U0</accession>
<dbReference type="Proteomes" id="UP000004508">
    <property type="component" value="Unassembled WGS sequence"/>
</dbReference>
<reference evidence="1 2" key="1">
    <citation type="journal article" date="2011" name="Stand. Genomic Sci.">
        <title>Non-contiguous finished genome sequence and contextual data of the filamentous soil bacterium Ktedonobacter racemifer type strain (SOSP1-21).</title>
        <authorList>
            <person name="Chang Y.J."/>
            <person name="Land M."/>
            <person name="Hauser L."/>
            <person name="Chertkov O."/>
            <person name="Del Rio T.G."/>
            <person name="Nolan M."/>
            <person name="Copeland A."/>
            <person name="Tice H."/>
            <person name="Cheng J.F."/>
            <person name="Lucas S."/>
            <person name="Han C."/>
            <person name="Goodwin L."/>
            <person name="Pitluck S."/>
            <person name="Ivanova N."/>
            <person name="Ovchinikova G."/>
            <person name="Pati A."/>
            <person name="Chen A."/>
            <person name="Palaniappan K."/>
            <person name="Mavromatis K."/>
            <person name="Liolios K."/>
            <person name="Brettin T."/>
            <person name="Fiebig A."/>
            <person name="Rohde M."/>
            <person name="Abt B."/>
            <person name="Goker M."/>
            <person name="Detter J.C."/>
            <person name="Woyke T."/>
            <person name="Bristow J."/>
            <person name="Eisen J.A."/>
            <person name="Markowitz V."/>
            <person name="Hugenholtz P."/>
            <person name="Kyrpides N.C."/>
            <person name="Klenk H.P."/>
            <person name="Lapidus A."/>
        </authorList>
    </citation>
    <scope>NUCLEOTIDE SEQUENCE [LARGE SCALE GENOMIC DNA]</scope>
    <source>
        <strain evidence="2">DSM 44963</strain>
    </source>
</reference>
<protein>
    <submittedName>
        <fullName evidence="1">Uncharacterized protein</fullName>
    </submittedName>
</protein>
<dbReference type="Gene3D" id="3.30.70.100">
    <property type="match status" value="1"/>
</dbReference>
<dbReference type="EMBL" id="ADVG01000005">
    <property type="protein sequence ID" value="EFH79951.1"/>
    <property type="molecule type" value="Genomic_DNA"/>
</dbReference>
<sequence>MIIITGTSKITSERWEEAVRIVKELVAKSRADEGCVRYS</sequence>
<organism evidence="1 2">
    <name type="scientific">Ktedonobacter racemifer DSM 44963</name>
    <dbReference type="NCBI Taxonomy" id="485913"/>
    <lineage>
        <taxon>Bacteria</taxon>
        <taxon>Bacillati</taxon>
        <taxon>Chloroflexota</taxon>
        <taxon>Ktedonobacteria</taxon>
        <taxon>Ktedonobacterales</taxon>
        <taxon>Ktedonobacteraceae</taxon>
        <taxon>Ktedonobacter</taxon>
    </lineage>
</organism>
<keyword evidence="2" id="KW-1185">Reference proteome</keyword>
<name>D6U7U0_KTERA</name>
<dbReference type="InterPro" id="IPR011008">
    <property type="entry name" value="Dimeric_a/b-barrel"/>
</dbReference>
<comment type="caution">
    <text evidence="1">The sequence shown here is derived from an EMBL/GenBank/DDBJ whole genome shotgun (WGS) entry which is preliminary data.</text>
</comment>
<dbReference type="AlphaFoldDB" id="D6U7U0"/>
<dbReference type="InParanoid" id="D6U7U0"/>
<evidence type="ECO:0000313" key="2">
    <source>
        <dbReference type="Proteomes" id="UP000004508"/>
    </source>
</evidence>
<dbReference type="SUPFAM" id="SSF54909">
    <property type="entry name" value="Dimeric alpha+beta barrel"/>
    <property type="match status" value="1"/>
</dbReference>
<gene>
    <name evidence="1" type="ORF">Krac_0480</name>
</gene>